<organism evidence="3 4">
    <name type="scientific">Candidatus Woykebacteria bacterium RBG_13_40_7b</name>
    <dbReference type="NCBI Taxonomy" id="1802594"/>
    <lineage>
        <taxon>Bacteria</taxon>
        <taxon>Candidatus Woykeibacteriota</taxon>
    </lineage>
</organism>
<protein>
    <recommendedName>
        <fullName evidence="2">Fibronectin type-III domain-containing protein</fullName>
    </recommendedName>
</protein>
<comment type="caution">
    <text evidence="3">The sequence shown here is derived from an EMBL/GenBank/DDBJ whole genome shotgun (WGS) entry which is preliminary data.</text>
</comment>
<reference evidence="3 4" key="1">
    <citation type="journal article" date="2016" name="Nat. Commun.">
        <title>Thousands of microbial genomes shed light on interconnected biogeochemical processes in an aquifer system.</title>
        <authorList>
            <person name="Anantharaman K."/>
            <person name="Brown C.T."/>
            <person name="Hug L.A."/>
            <person name="Sharon I."/>
            <person name="Castelle C.J."/>
            <person name="Probst A.J."/>
            <person name="Thomas B.C."/>
            <person name="Singh A."/>
            <person name="Wilkins M.J."/>
            <person name="Karaoz U."/>
            <person name="Brodie E.L."/>
            <person name="Williams K.H."/>
            <person name="Hubbard S.S."/>
            <person name="Banfield J.F."/>
        </authorList>
    </citation>
    <scope>NUCLEOTIDE SEQUENCE [LARGE SCALE GENOMIC DNA]</scope>
</reference>
<keyword evidence="1" id="KW-0812">Transmembrane</keyword>
<proteinExistence type="predicted"/>
<dbReference type="Pfam" id="PF16656">
    <property type="entry name" value="Pur_ac_phosph_N"/>
    <property type="match status" value="1"/>
</dbReference>
<feature type="domain" description="Fibronectin type-III" evidence="2">
    <location>
        <begin position="60"/>
        <end position="159"/>
    </location>
</feature>
<dbReference type="Proteomes" id="UP000177103">
    <property type="component" value="Unassembled WGS sequence"/>
</dbReference>
<feature type="transmembrane region" description="Helical" evidence="1">
    <location>
        <begin position="25"/>
        <end position="45"/>
    </location>
</feature>
<sequence>MNPEDEIEKVFERRRLTPTTTLGRFFTFFFSSFIIFAIFSSLVLLQQGIKLFPKAKTSYEPKEVQISEVKSDSFKITWTTSTSVEGYLKYELDPKDYNNLAFDDNSGEKNQTNFKTKNHSVTVRNLLPRTTYYFKIVSDGKEFQESEGKLLLPVKTLEESN</sequence>
<dbReference type="GO" id="GO:0046872">
    <property type="term" value="F:metal ion binding"/>
    <property type="evidence" value="ECO:0007669"/>
    <property type="project" value="InterPro"/>
</dbReference>
<dbReference type="Gene3D" id="2.60.40.10">
    <property type="entry name" value="Immunoglobulins"/>
    <property type="match status" value="1"/>
</dbReference>
<dbReference type="InterPro" id="IPR003961">
    <property type="entry name" value="FN3_dom"/>
</dbReference>
<dbReference type="EMBL" id="MHCQ01000004">
    <property type="protein sequence ID" value="OGY25036.1"/>
    <property type="molecule type" value="Genomic_DNA"/>
</dbReference>
<gene>
    <name evidence="3" type="ORF">A2Y57_02675</name>
</gene>
<evidence type="ECO:0000313" key="4">
    <source>
        <dbReference type="Proteomes" id="UP000177103"/>
    </source>
</evidence>
<evidence type="ECO:0000259" key="2">
    <source>
        <dbReference type="PROSITE" id="PS50853"/>
    </source>
</evidence>
<dbReference type="PROSITE" id="PS50853">
    <property type="entry name" value="FN3"/>
    <property type="match status" value="1"/>
</dbReference>
<dbReference type="AlphaFoldDB" id="A0A1G1WBG6"/>
<evidence type="ECO:0000256" key="1">
    <source>
        <dbReference type="SAM" id="Phobius"/>
    </source>
</evidence>
<dbReference type="InterPro" id="IPR015914">
    <property type="entry name" value="PAPs_N"/>
</dbReference>
<dbReference type="InterPro" id="IPR008963">
    <property type="entry name" value="Purple_acid_Pase-like_N"/>
</dbReference>
<keyword evidence="1" id="KW-1133">Transmembrane helix</keyword>
<keyword evidence="1" id="KW-0472">Membrane</keyword>
<dbReference type="GO" id="GO:0003993">
    <property type="term" value="F:acid phosphatase activity"/>
    <property type="evidence" value="ECO:0007669"/>
    <property type="project" value="InterPro"/>
</dbReference>
<dbReference type="CDD" id="cd00063">
    <property type="entry name" value="FN3"/>
    <property type="match status" value="1"/>
</dbReference>
<dbReference type="InterPro" id="IPR013783">
    <property type="entry name" value="Ig-like_fold"/>
</dbReference>
<dbReference type="SMART" id="SM00060">
    <property type="entry name" value="FN3"/>
    <property type="match status" value="1"/>
</dbReference>
<evidence type="ECO:0000313" key="3">
    <source>
        <dbReference type="EMBL" id="OGY25036.1"/>
    </source>
</evidence>
<name>A0A1G1WBG6_9BACT</name>
<accession>A0A1G1WBG6</accession>
<dbReference type="SUPFAM" id="SSF49363">
    <property type="entry name" value="Purple acid phosphatase, N-terminal domain"/>
    <property type="match status" value="1"/>
</dbReference>